<dbReference type="CDD" id="cd08899">
    <property type="entry name" value="SRPBCC_CalC_Aha1-like_6"/>
    <property type="match status" value="1"/>
</dbReference>
<reference evidence="3 4" key="1">
    <citation type="submission" date="2022-07" db="EMBL/GenBank/DDBJ databases">
        <authorList>
            <person name="Li W.-J."/>
            <person name="Deng Q.-Q."/>
        </authorList>
    </citation>
    <scope>NUCLEOTIDE SEQUENCE [LARGE SCALE GENOMIC DNA]</scope>
    <source>
        <strain evidence="3 4">SYSU M60028</strain>
    </source>
</reference>
<evidence type="ECO:0000259" key="2">
    <source>
        <dbReference type="Pfam" id="PF08327"/>
    </source>
</evidence>
<dbReference type="Proteomes" id="UP001205890">
    <property type="component" value="Unassembled WGS sequence"/>
</dbReference>
<sequence length="176" mass="20061">MTLATLDDYGVLTEPATLTITRLLPGPLERCWTYLTKAELRRQWLAGGEMELRKGASFELIWRNDELSDPPGRRPEGFPEEHRLTCEITELEPPHLLGFTWGNTGGVSIRLEPRGDEVLLTLVHKRLPDRGTMLNVSAGWHMHLDLLVARARGDKPAPFWEGWARLKADYDRRLPA</sequence>
<accession>A0ABT1LH49</accession>
<comment type="similarity">
    <text evidence="1">Belongs to the AHA1 family.</text>
</comment>
<dbReference type="Gene3D" id="3.30.530.20">
    <property type="match status" value="1"/>
</dbReference>
<keyword evidence="4" id="KW-1185">Reference proteome</keyword>
<comment type="caution">
    <text evidence="3">The sequence shown here is derived from an EMBL/GenBank/DDBJ whole genome shotgun (WGS) entry which is preliminary data.</text>
</comment>
<dbReference type="EMBL" id="JANCLU010000028">
    <property type="protein sequence ID" value="MCP8940830.1"/>
    <property type="molecule type" value="Genomic_DNA"/>
</dbReference>
<dbReference type="RefSeq" id="WP_254746040.1">
    <property type="nucleotide sequence ID" value="NZ_JANCLU010000028.1"/>
</dbReference>
<evidence type="ECO:0000313" key="4">
    <source>
        <dbReference type="Proteomes" id="UP001205890"/>
    </source>
</evidence>
<name>A0ABT1LH49_9HYPH</name>
<dbReference type="InterPro" id="IPR023393">
    <property type="entry name" value="START-like_dom_sf"/>
</dbReference>
<dbReference type="InterPro" id="IPR013538">
    <property type="entry name" value="ASHA1/2-like_C"/>
</dbReference>
<dbReference type="Pfam" id="PF08327">
    <property type="entry name" value="AHSA1"/>
    <property type="match status" value="1"/>
</dbReference>
<protein>
    <submittedName>
        <fullName evidence="3">SRPBCC family protein</fullName>
    </submittedName>
</protein>
<organism evidence="3 4">
    <name type="scientific">Alsobacter ponti</name>
    <dbReference type="NCBI Taxonomy" id="2962936"/>
    <lineage>
        <taxon>Bacteria</taxon>
        <taxon>Pseudomonadati</taxon>
        <taxon>Pseudomonadota</taxon>
        <taxon>Alphaproteobacteria</taxon>
        <taxon>Hyphomicrobiales</taxon>
        <taxon>Alsobacteraceae</taxon>
        <taxon>Alsobacter</taxon>
    </lineage>
</organism>
<feature type="domain" description="Activator of Hsp90 ATPase homologue 1/2-like C-terminal" evidence="2">
    <location>
        <begin position="27"/>
        <end position="149"/>
    </location>
</feature>
<evidence type="ECO:0000313" key="3">
    <source>
        <dbReference type="EMBL" id="MCP8940830.1"/>
    </source>
</evidence>
<proteinExistence type="inferred from homology"/>
<dbReference type="SUPFAM" id="SSF55961">
    <property type="entry name" value="Bet v1-like"/>
    <property type="match status" value="1"/>
</dbReference>
<gene>
    <name evidence="3" type="ORF">NK718_20075</name>
</gene>
<evidence type="ECO:0000256" key="1">
    <source>
        <dbReference type="ARBA" id="ARBA00006817"/>
    </source>
</evidence>